<dbReference type="OrthoDB" id="5598305at2759"/>
<evidence type="ECO:0000256" key="9">
    <source>
        <dbReference type="ARBA" id="ARBA00023010"/>
    </source>
</evidence>
<evidence type="ECO:0000313" key="14">
    <source>
        <dbReference type="Proteomes" id="UP000789706"/>
    </source>
</evidence>
<evidence type="ECO:0000256" key="3">
    <source>
        <dbReference type="ARBA" id="ARBA00020796"/>
    </source>
</evidence>
<evidence type="ECO:0000256" key="5">
    <source>
        <dbReference type="ARBA" id="ARBA00022692"/>
    </source>
</evidence>
<evidence type="ECO:0000256" key="7">
    <source>
        <dbReference type="ARBA" id="ARBA00022927"/>
    </source>
</evidence>
<dbReference type="Pfam" id="PF11711">
    <property type="entry name" value="Tim54"/>
    <property type="match status" value="1"/>
</dbReference>
<dbReference type="GO" id="GO:0005743">
    <property type="term" value="C:mitochondrial inner membrane"/>
    <property type="evidence" value="ECO:0007669"/>
    <property type="project" value="UniProtKB-SubCell"/>
</dbReference>
<comment type="subcellular location">
    <subcellularLocation>
        <location evidence="1">Mitochondrion inner membrane</location>
        <topology evidence="1">Single-pass membrane protein</topology>
    </subcellularLocation>
</comment>
<keyword evidence="7" id="KW-0653">Protein transport</keyword>
<keyword evidence="8" id="KW-1133">Transmembrane helix</keyword>
<feature type="compositionally biased region" description="Polar residues" evidence="12">
    <location>
        <begin position="188"/>
        <end position="198"/>
    </location>
</feature>
<proteinExistence type="inferred from homology"/>
<evidence type="ECO:0000256" key="11">
    <source>
        <dbReference type="ARBA" id="ARBA00023136"/>
    </source>
</evidence>
<keyword evidence="6" id="KW-0999">Mitochondrion inner membrane</keyword>
<organism evidence="13 14">
    <name type="scientific">Diversispora eburnea</name>
    <dbReference type="NCBI Taxonomy" id="1213867"/>
    <lineage>
        <taxon>Eukaryota</taxon>
        <taxon>Fungi</taxon>
        <taxon>Fungi incertae sedis</taxon>
        <taxon>Mucoromycota</taxon>
        <taxon>Glomeromycotina</taxon>
        <taxon>Glomeromycetes</taxon>
        <taxon>Diversisporales</taxon>
        <taxon>Diversisporaceae</taxon>
        <taxon>Diversispora</taxon>
    </lineage>
</organism>
<protein>
    <recommendedName>
        <fullName evidence="3">Mitochondrial import inner membrane translocase subunit TIM54</fullName>
    </recommendedName>
</protein>
<keyword evidence="14" id="KW-1185">Reference proteome</keyword>
<evidence type="ECO:0000256" key="2">
    <source>
        <dbReference type="ARBA" id="ARBA00006355"/>
    </source>
</evidence>
<comment type="similarity">
    <text evidence="2">Belongs to the TIM54 family.</text>
</comment>
<keyword evidence="10" id="KW-0496">Mitochondrion</keyword>
<evidence type="ECO:0000256" key="4">
    <source>
        <dbReference type="ARBA" id="ARBA00022448"/>
    </source>
</evidence>
<dbReference type="EMBL" id="CAJVPK010000399">
    <property type="protein sequence ID" value="CAG8505018.1"/>
    <property type="molecule type" value="Genomic_DNA"/>
</dbReference>
<dbReference type="GO" id="GO:0015031">
    <property type="term" value="P:protein transport"/>
    <property type="evidence" value="ECO:0007669"/>
    <property type="project" value="UniProtKB-KW"/>
</dbReference>
<keyword evidence="9" id="KW-0811">Translocation</keyword>
<comment type="caution">
    <text evidence="13">The sequence shown here is derived from an EMBL/GenBank/DDBJ whole genome shotgun (WGS) entry which is preliminary data.</text>
</comment>
<dbReference type="AlphaFoldDB" id="A0A9N9F2B4"/>
<name>A0A9N9F2B4_9GLOM</name>
<dbReference type="Proteomes" id="UP000789706">
    <property type="component" value="Unassembled WGS sequence"/>
</dbReference>
<feature type="compositionally biased region" description="Polar residues" evidence="12">
    <location>
        <begin position="104"/>
        <end position="124"/>
    </location>
</feature>
<keyword evidence="4" id="KW-0813">Transport</keyword>
<dbReference type="InterPro" id="IPR021056">
    <property type="entry name" value="Mt_import_IM_translocase_Tim54"/>
</dbReference>
<reference evidence="13" key="1">
    <citation type="submission" date="2021-06" db="EMBL/GenBank/DDBJ databases">
        <authorList>
            <person name="Kallberg Y."/>
            <person name="Tangrot J."/>
            <person name="Rosling A."/>
        </authorList>
    </citation>
    <scope>NUCLEOTIDE SEQUENCE</scope>
    <source>
        <strain evidence="13">AZ414A</strain>
    </source>
</reference>
<keyword evidence="11" id="KW-0472">Membrane</keyword>
<evidence type="ECO:0000313" key="13">
    <source>
        <dbReference type="EMBL" id="CAG8505018.1"/>
    </source>
</evidence>
<evidence type="ECO:0000256" key="10">
    <source>
        <dbReference type="ARBA" id="ARBA00023128"/>
    </source>
</evidence>
<evidence type="ECO:0000256" key="12">
    <source>
        <dbReference type="SAM" id="MobiDB-lite"/>
    </source>
</evidence>
<evidence type="ECO:0000256" key="1">
    <source>
        <dbReference type="ARBA" id="ARBA00004434"/>
    </source>
</evidence>
<accession>A0A9N9F2B4</accession>
<feature type="region of interest" description="Disordered" evidence="12">
    <location>
        <begin position="165"/>
        <end position="210"/>
    </location>
</feature>
<gene>
    <name evidence="13" type="ORF">DEBURN_LOCUS4877</name>
</gene>
<feature type="region of interest" description="Disordered" evidence="12">
    <location>
        <begin position="96"/>
        <end position="124"/>
    </location>
</feature>
<feature type="compositionally biased region" description="Basic and acidic residues" evidence="12">
    <location>
        <begin position="173"/>
        <end position="184"/>
    </location>
</feature>
<evidence type="ECO:0000256" key="8">
    <source>
        <dbReference type="ARBA" id="ARBA00022989"/>
    </source>
</evidence>
<keyword evidence="5" id="KW-0812">Transmembrane</keyword>
<sequence>MAPGLIYRDNILSKEGKKRVEDKVAHLALEPLDSHDFPPKVIVYLAPPLSDGLHKTRVHFREYVKPILVASAFDYEIVEGPQPGQIRSKVREAIRERRRKESNKSIQNDNKSSESNEFTNESQFKSSDKISDGAIVIGRVGFVEYLQGLNDGCYASLLDQPETGQLKESTTGKSEKSTTGKSEESTTNDLEPSKVNNVNDDKSNTKSSQEFIKDEENFSIPELEPIGYIHFYNRIGWKYIPLRIYHALNSYMNFDIASNETTKVVLGNKRKFTKEDLKLGKDEEKFFKEHLEESNLDERIVEKLTIFI</sequence>
<evidence type="ECO:0000256" key="6">
    <source>
        <dbReference type="ARBA" id="ARBA00022792"/>
    </source>
</evidence>